<comment type="caution">
    <text evidence="1">The sequence shown here is derived from an EMBL/GenBank/DDBJ whole genome shotgun (WGS) entry which is preliminary data.</text>
</comment>
<evidence type="ECO:0000313" key="1">
    <source>
        <dbReference type="EMBL" id="MDG4946135.1"/>
    </source>
</evidence>
<reference evidence="1" key="1">
    <citation type="submission" date="2022-07" db="EMBL/GenBank/DDBJ databases">
        <title>Description and genome-wide analysis of Profundicola chukchiensis gen. nov., sp. nov., marine bacteria isolated from bottom sediments of the Chukchi Sea.</title>
        <authorList>
            <person name="Romanenko L."/>
            <person name="Otstavnykh N."/>
            <person name="Kurilenko V."/>
            <person name="Eremeev V."/>
            <person name="Velansky P."/>
            <person name="Mikhailov V."/>
            <person name="Isaeva M."/>
        </authorList>
    </citation>
    <scope>NUCLEOTIDE SEQUENCE</scope>
    <source>
        <strain evidence="1">KMM 9713</strain>
    </source>
</reference>
<dbReference type="EMBL" id="JANCMU010000003">
    <property type="protein sequence ID" value="MDG4946135.1"/>
    <property type="molecule type" value="Genomic_DNA"/>
</dbReference>
<dbReference type="AlphaFoldDB" id="A0A9X4MYW6"/>
<name>A0A9X4MYW6_9FLAO</name>
<dbReference type="Proteomes" id="UP001152599">
    <property type="component" value="Unassembled WGS sequence"/>
</dbReference>
<dbReference type="Gene3D" id="3.30.300.20">
    <property type="match status" value="1"/>
</dbReference>
<dbReference type="InterPro" id="IPR015946">
    <property type="entry name" value="KH_dom-like_a/b"/>
</dbReference>
<sequence length="131" mass="14641">MSDERISFELPEGGFAGVAQTRGFSWNIDEPEDKGGTNTAPTPMETLYGALAACVAITVRMYAERKEWETGEIKVEVYAEENENRQKEIFQKVTYGNAANLTEEQIKRLDLIATKCPVSKTLQQATPVIHE</sequence>
<protein>
    <submittedName>
        <fullName evidence="1">OsmC family protein</fullName>
    </submittedName>
</protein>
<dbReference type="InterPro" id="IPR036102">
    <property type="entry name" value="OsmC/Ohrsf"/>
</dbReference>
<accession>A0A9X4MYW6</accession>
<dbReference type="InterPro" id="IPR003718">
    <property type="entry name" value="OsmC/Ohr_fam"/>
</dbReference>
<dbReference type="Pfam" id="PF02566">
    <property type="entry name" value="OsmC"/>
    <property type="match status" value="1"/>
</dbReference>
<dbReference type="SUPFAM" id="SSF82784">
    <property type="entry name" value="OsmC-like"/>
    <property type="match status" value="1"/>
</dbReference>
<organism evidence="1 2">
    <name type="scientific">Profundicola chukchiensis</name>
    <dbReference type="NCBI Taxonomy" id="2961959"/>
    <lineage>
        <taxon>Bacteria</taxon>
        <taxon>Pseudomonadati</taxon>
        <taxon>Bacteroidota</taxon>
        <taxon>Flavobacteriia</taxon>
        <taxon>Flavobacteriales</taxon>
        <taxon>Weeksellaceae</taxon>
        <taxon>Profundicola</taxon>
    </lineage>
</organism>
<proteinExistence type="predicted"/>
<gene>
    <name evidence="1" type="ORF">NMK71_06885</name>
</gene>
<dbReference type="PANTHER" id="PTHR39624">
    <property type="entry name" value="PROTEIN INVOLVED IN RIMO-MEDIATED BETA-METHYLTHIOLATION OF RIBOSOMAL PROTEIN S12 YCAO"/>
    <property type="match status" value="1"/>
</dbReference>
<evidence type="ECO:0000313" key="2">
    <source>
        <dbReference type="Proteomes" id="UP001152599"/>
    </source>
</evidence>
<keyword evidence="2" id="KW-1185">Reference proteome</keyword>
<dbReference type="RefSeq" id="WP_304417500.1">
    <property type="nucleotide sequence ID" value="NZ_JANAIE010000006.1"/>
</dbReference>
<dbReference type="PANTHER" id="PTHR39624:SF2">
    <property type="entry name" value="OSMC-LIKE PROTEIN"/>
    <property type="match status" value="1"/>
</dbReference>